<organism evidence="3 4">
    <name type="scientific">Streptomyces gardneri</name>
    <dbReference type="NCBI Taxonomy" id="66892"/>
    <lineage>
        <taxon>Bacteria</taxon>
        <taxon>Bacillati</taxon>
        <taxon>Actinomycetota</taxon>
        <taxon>Actinomycetes</taxon>
        <taxon>Kitasatosporales</taxon>
        <taxon>Streptomycetaceae</taxon>
        <taxon>Streptomyces</taxon>
    </lineage>
</organism>
<feature type="region of interest" description="Disordered" evidence="1">
    <location>
        <begin position="120"/>
        <end position="152"/>
    </location>
</feature>
<accession>A0A4Y3RZP3</accession>
<sequence>MFLAFAYFAVGQAAFTRNSAQTAADAAALAAAQDARDRLRKDWLEVILSPDQWGGFLHGVAFMDPAACQQAGEFAARNQATLSGGGCAPLASWGFRVTVRTTGAESRQATASAEAVIEPRCSFTEPEPTSEPTPTPTAPGEGEEEETIPIDGLECAGVDWEIDPENPTLPDAVDLFTVRLSE</sequence>
<proteinExistence type="predicted"/>
<dbReference type="Pfam" id="PF13400">
    <property type="entry name" value="Tad"/>
    <property type="match status" value="1"/>
</dbReference>
<dbReference type="InterPro" id="IPR028087">
    <property type="entry name" value="Tad_N"/>
</dbReference>
<evidence type="ECO:0000313" key="4">
    <source>
        <dbReference type="Proteomes" id="UP000315226"/>
    </source>
</evidence>
<gene>
    <name evidence="3" type="ORF">SGA01_69950</name>
</gene>
<name>A0A4Y3RZP3_9ACTN</name>
<evidence type="ECO:0000313" key="3">
    <source>
        <dbReference type="EMBL" id="GEB61390.1"/>
    </source>
</evidence>
<keyword evidence="4" id="KW-1185">Reference proteome</keyword>
<evidence type="ECO:0000256" key="1">
    <source>
        <dbReference type="SAM" id="MobiDB-lite"/>
    </source>
</evidence>
<dbReference type="AlphaFoldDB" id="A0A4Y3RZP3"/>
<protein>
    <recommendedName>
        <fullName evidence="2">Putative Flp pilus-assembly TadG-like N-terminal domain-containing protein</fullName>
    </recommendedName>
</protein>
<comment type="caution">
    <text evidence="3">The sequence shown here is derived from an EMBL/GenBank/DDBJ whole genome shotgun (WGS) entry which is preliminary data.</text>
</comment>
<feature type="domain" description="Putative Flp pilus-assembly TadG-like N-terminal" evidence="2">
    <location>
        <begin position="2"/>
        <end position="34"/>
    </location>
</feature>
<dbReference type="Proteomes" id="UP000315226">
    <property type="component" value="Unassembled WGS sequence"/>
</dbReference>
<reference evidence="3 4" key="1">
    <citation type="submission" date="2019-06" db="EMBL/GenBank/DDBJ databases">
        <title>Whole genome shotgun sequence of Streptomyces gardneri NBRC 12865.</title>
        <authorList>
            <person name="Hosoyama A."/>
            <person name="Uohara A."/>
            <person name="Ohji S."/>
            <person name="Ichikawa N."/>
        </authorList>
    </citation>
    <scope>NUCLEOTIDE SEQUENCE [LARGE SCALE GENOMIC DNA]</scope>
    <source>
        <strain evidence="3 4">NBRC 12865</strain>
    </source>
</reference>
<dbReference type="EMBL" id="BJMN01000056">
    <property type="protein sequence ID" value="GEB61390.1"/>
    <property type="molecule type" value="Genomic_DNA"/>
</dbReference>
<evidence type="ECO:0000259" key="2">
    <source>
        <dbReference type="Pfam" id="PF13400"/>
    </source>
</evidence>